<sequence length="176" mass="19855">MAVAMINRNTTELDWDQVMQTSDGQELKSSHMEWIDREIFIVELPSREREHFGAGGALPAGMEWVGWHTLKVEVGFTRHWGNEPGQLDWKANEWATFPGVAYILCVALDKGLATASYKLYRTRVLWLPPNSNLEFDSRLLLGLQPGDALPAQFPDPLVVDLHEVLADARDEFPAPV</sequence>
<dbReference type="KEGG" id="psoj:PHYSODRAFT_337585"/>
<dbReference type="Proteomes" id="UP000002640">
    <property type="component" value="Unassembled WGS sequence"/>
</dbReference>
<dbReference type="InParanoid" id="G5A1L5"/>
<dbReference type="OMA" id="KANEWAT"/>
<keyword evidence="2" id="KW-1185">Reference proteome</keyword>
<dbReference type="RefSeq" id="XP_009533558.1">
    <property type="nucleotide sequence ID" value="XM_009535263.1"/>
</dbReference>
<dbReference type="AlphaFoldDB" id="G5A1L5"/>
<accession>G5A1L5</accession>
<protein>
    <submittedName>
        <fullName evidence="1">Uncharacterized protein</fullName>
    </submittedName>
</protein>
<name>G5A1L5_PHYSP</name>
<reference evidence="1 2" key="1">
    <citation type="journal article" date="2006" name="Science">
        <title>Phytophthora genome sequences uncover evolutionary origins and mechanisms of pathogenesis.</title>
        <authorList>
            <person name="Tyler B.M."/>
            <person name="Tripathy S."/>
            <person name="Zhang X."/>
            <person name="Dehal P."/>
            <person name="Jiang R.H."/>
            <person name="Aerts A."/>
            <person name="Arredondo F.D."/>
            <person name="Baxter L."/>
            <person name="Bensasson D."/>
            <person name="Beynon J.L."/>
            <person name="Chapman J."/>
            <person name="Damasceno C.M."/>
            <person name="Dorrance A.E."/>
            <person name="Dou D."/>
            <person name="Dickerman A.W."/>
            <person name="Dubchak I.L."/>
            <person name="Garbelotto M."/>
            <person name="Gijzen M."/>
            <person name="Gordon S.G."/>
            <person name="Govers F."/>
            <person name="Grunwald N.J."/>
            <person name="Huang W."/>
            <person name="Ivors K.L."/>
            <person name="Jones R.W."/>
            <person name="Kamoun S."/>
            <person name="Krampis K."/>
            <person name="Lamour K.H."/>
            <person name="Lee M.K."/>
            <person name="McDonald W.H."/>
            <person name="Medina M."/>
            <person name="Meijer H.J."/>
            <person name="Nordberg E.K."/>
            <person name="Maclean D.J."/>
            <person name="Ospina-Giraldo M.D."/>
            <person name="Morris P.F."/>
            <person name="Phuntumart V."/>
            <person name="Putnam N.H."/>
            <person name="Rash S."/>
            <person name="Rose J.K."/>
            <person name="Sakihama Y."/>
            <person name="Salamov A.A."/>
            <person name="Savidor A."/>
            <person name="Scheuring C.F."/>
            <person name="Smith B.M."/>
            <person name="Sobral B.W."/>
            <person name="Terry A."/>
            <person name="Torto-Alalibo T.A."/>
            <person name="Win J."/>
            <person name="Xu Z."/>
            <person name="Zhang H."/>
            <person name="Grigoriev I.V."/>
            <person name="Rokhsar D.S."/>
            <person name="Boore J.L."/>
        </authorList>
    </citation>
    <scope>NUCLEOTIDE SEQUENCE [LARGE SCALE GENOMIC DNA]</scope>
    <source>
        <strain evidence="1 2">P6497</strain>
    </source>
</reference>
<dbReference type="GeneID" id="20647402"/>
<evidence type="ECO:0000313" key="2">
    <source>
        <dbReference type="Proteomes" id="UP000002640"/>
    </source>
</evidence>
<evidence type="ECO:0000313" key="1">
    <source>
        <dbReference type="EMBL" id="EGZ10813.1"/>
    </source>
</evidence>
<organism evidence="1 2">
    <name type="scientific">Phytophthora sojae (strain P6497)</name>
    <name type="common">Soybean stem and root rot agent</name>
    <name type="synonym">Phytophthora megasperma f. sp. glycines</name>
    <dbReference type="NCBI Taxonomy" id="1094619"/>
    <lineage>
        <taxon>Eukaryota</taxon>
        <taxon>Sar</taxon>
        <taxon>Stramenopiles</taxon>
        <taxon>Oomycota</taxon>
        <taxon>Peronosporomycetes</taxon>
        <taxon>Peronosporales</taxon>
        <taxon>Peronosporaceae</taxon>
        <taxon>Phytophthora</taxon>
    </lineage>
</organism>
<proteinExistence type="predicted"/>
<dbReference type="EMBL" id="JH159158">
    <property type="protein sequence ID" value="EGZ10813.1"/>
    <property type="molecule type" value="Genomic_DNA"/>
</dbReference>
<gene>
    <name evidence="1" type="ORF">PHYSODRAFT_337585</name>
</gene>